<dbReference type="InterPro" id="IPR014722">
    <property type="entry name" value="Rib_uL2_dom2"/>
</dbReference>
<dbReference type="RefSeq" id="WP_075860242.1">
    <property type="nucleotide sequence ID" value="NZ_BDJK01000059.1"/>
</dbReference>
<gene>
    <name evidence="3" type="ORF">cpu_23530</name>
</gene>
<protein>
    <recommendedName>
        <fullName evidence="5">RNA-binding protein</fullName>
    </recommendedName>
</protein>
<accession>A0A1L8CY73</accession>
<dbReference type="Proteomes" id="UP000187485">
    <property type="component" value="Unassembled WGS sequence"/>
</dbReference>
<keyword evidence="4" id="KW-1185">Reference proteome</keyword>
<evidence type="ECO:0000313" key="3">
    <source>
        <dbReference type="EMBL" id="GAV23843.1"/>
    </source>
</evidence>
<dbReference type="Gene3D" id="2.30.30.30">
    <property type="match status" value="1"/>
</dbReference>
<evidence type="ECO:0000313" key="4">
    <source>
        <dbReference type="Proteomes" id="UP000187485"/>
    </source>
</evidence>
<evidence type="ECO:0008006" key="5">
    <source>
        <dbReference type="Google" id="ProtNLM"/>
    </source>
</evidence>
<dbReference type="InterPro" id="IPR008991">
    <property type="entry name" value="Translation_prot_SH3-like_sf"/>
</dbReference>
<dbReference type="SUPFAM" id="SSF50104">
    <property type="entry name" value="Translation proteins SH3-like domain"/>
    <property type="match status" value="1"/>
</dbReference>
<sequence>MHLDKIRPGQVVLSIAGRDIGTIYLIYRVIDDRYVEVVDGQHRRVENPKKKNVRHLKFLNHHVKEISEMLQTYGKVSNQEIRKVLKSIANRGEELDG</sequence>
<organism evidence="3 4">
    <name type="scientific">Carboxydothermus pertinax</name>
    <dbReference type="NCBI Taxonomy" id="870242"/>
    <lineage>
        <taxon>Bacteria</taxon>
        <taxon>Bacillati</taxon>
        <taxon>Bacillota</taxon>
        <taxon>Clostridia</taxon>
        <taxon>Thermoanaerobacterales</taxon>
        <taxon>Thermoanaerobacteraceae</taxon>
        <taxon>Carboxydothermus</taxon>
    </lineage>
</organism>
<dbReference type="GO" id="GO:1990904">
    <property type="term" value="C:ribonucleoprotein complex"/>
    <property type="evidence" value="ECO:0007669"/>
    <property type="project" value="UniProtKB-KW"/>
</dbReference>
<reference evidence="4" key="1">
    <citation type="submission" date="2016-12" db="EMBL/GenBank/DDBJ databases">
        <title>Draft Genome Sequences od Carboxydothermus pertinax and islandicus, Hydrogenogenic Carboxydotrophic Bacteria.</title>
        <authorList>
            <person name="Fukuyama Y."/>
            <person name="Ohmae K."/>
            <person name="Yoneda Y."/>
            <person name="Yoshida T."/>
            <person name="Sako Y."/>
        </authorList>
    </citation>
    <scope>NUCLEOTIDE SEQUENCE [LARGE SCALE GENOMIC DNA]</scope>
    <source>
        <strain evidence="4">Ug1</strain>
    </source>
</reference>
<proteinExistence type="predicted"/>
<dbReference type="OrthoDB" id="1683515at2"/>
<dbReference type="InterPro" id="IPR041985">
    <property type="entry name" value="Ribosomal_eL14_KOW"/>
</dbReference>
<dbReference type="GO" id="GO:0005840">
    <property type="term" value="C:ribosome"/>
    <property type="evidence" value="ECO:0007669"/>
    <property type="project" value="UniProtKB-KW"/>
</dbReference>
<dbReference type="STRING" id="870242.cpu_23530"/>
<comment type="caution">
    <text evidence="3">The sequence shown here is derived from an EMBL/GenBank/DDBJ whole genome shotgun (WGS) entry which is preliminary data.</text>
</comment>
<evidence type="ECO:0000256" key="1">
    <source>
        <dbReference type="ARBA" id="ARBA00022980"/>
    </source>
</evidence>
<dbReference type="CDD" id="cd06088">
    <property type="entry name" value="KOW_RPL14"/>
    <property type="match status" value="1"/>
</dbReference>
<keyword evidence="1" id="KW-0689">Ribosomal protein</keyword>
<dbReference type="AlphaFoldDB" id="A0A1L8CY73"/>
<dbReference type="EMBL" id="BDJK01000059">
    <property type="protein sequence ID" value="GAV23843.1"/>
    <property type="molecule type" value="Genomic_DNA"/>
</dbReference>
<evidence type="ECO:0000256" key="2">
    <source>
        <dbReference type="ARBA" id="ARBA00023274"/>
    </source>
</evidence>
<name>A0A1L8CY73_9THEO</name>
<keyword evidence="2" id="KW-0687">Ribonucleoprotein</keyword>